<evidence type="ECO:0000313" key="4">
    <source>
        <dbReference type="EMBL" id="GEL23473.1"/>
    </source>
</evidence>
<dbReference type="Proteomes" id="UP000321685">
    <property type="component" value="Unassembled WGS sequence"/>
</dbReference>
<evidence type="ECO:0000256" key="2">
    <source>
        <dbReference type="SAM" id="Phobius"/>
    </source>
</evidence>
<evidence type="ECO:0000313" key="5">
    <source>
        <dbReference type="Proteomes" id="UP000321685"/>
    </source>
</evidence>
<evidence type="ECO:0000256" key="1">
    <source>
        <dbReference type="SAM" id="MobiDB-lite"/>
    </source>
</evidence>
<evidence type="ECO:0000259" key="3">
    <source>
        <dbReference type="Pfam" id="PF00174"/>
    </source>
</evidence>
<comment type="caution">
    <text evidence="4">The sequence shown here is derived from an EMBL/GenBank/DDBJ whole genome shotgun (WGS) entry which is preliminary data.</text>
</comment>
<proteinExistence type="predicted"/>
<sequence length="415" mass="44343">MVTERLGRARAALASVAMRIRWRSPIRGPWLTSVFGLVLLCALPVVIVTGLLDWVAYGPGAIPADVGALHLPRLDWPTRPAWLFRLTQGLHVGLGIVLVPVVLAKLWSVIPKLFARPDRNLLKLAERATLVLLVGGILFEIVTGLLNIQYDYVFGFSFYAAHYAGAWVFIAGFVLHVALKLPTMVRSLRSRSLRTELRTPPARTRPEPPDEGGLVAPEPDPPTTSRRGALALVGGGAVLLAGLTVGQTLDGPLRATALLLPRGRTAPGDFPVNRTFVASGISPDAVGTGWRLDLGAVRLTRDELAALPQHTADLPIACVEGWSTQQTWSGVRLRDLAALAGVADPTGATVRSVEEGPFARAALTAGQVLDPDSLLALRVNGSDLTRDHGYPARVIVPALPGVHCTKWVAAIGFSR</sequence>
<dbReference type="Pfam" id="PF00174">
    <property type="entry name" value="Oxidored_molyb"/>
    <property type="match status" value="1"/>
</dbReference>
<feature type="domain" description="Oxidoreductase molybdopterin-binding" evidence="3">
    <location>
        <begin position="296"/>
        <end position="414"/>
    </location>
</feature>
<dbReference type="CDD" id="cd00321">
    <property type="entry name" value="SO_family_Moco"/>
    <property type="match status" value="1"/>
</dbReference>
<accession>A0A511DGG4</accession>
<dbReference type="InterPro" id="IPR036374">
    <property type="entry name" value="OxRdtase_Mopterin-bd_sf"/>
</dbReference>
<reference evidence="4 5" key="1">
    <citation type="submission" date="2019-07" db="EMBL/GenBank/DDBJ databases">
        <title>Whole genome shotgun sequence of Pseudonocardia sulfidoxydans NBRC 16205.</title>
        <authorList>
            <person name="Hosoyama A."/>
            <person name="Uohara A."/>
            <person name="Ohji S."/>
            <person name="Ichikawa N."/>
        </authorList>
    </citation>
    <scope>NUCLEOTIDE SEQUENCE [LARGE SCALE GENOMIC DNA]</scope>
    <source>
        <strain evidence="4 5">NBRC 16205</strain>
    </source>
</reference>
<keyword evidence="2" id="KW-1133">Transmembrane helix</keyword>
<dbReference type="AlphaFoldDB" id="A0A511DGG4"/>
<feature type="transmembrane region" description="Helical" evidence="2">
    <location>
        <begin position="82"/>
        <end position="107"/>
    </location>
</feature>
<dbReference type="EMBL" id="BJVJ01000019">
    <property type="protein sequence ID" value="GEL23473.1"/>
    <property type="molecule type" value="Genomic_DNA"/>
</dbReference>
<keyword evidence="5" id="KW-1185">Reference proteome</keyword>
<dbReference type="Gene3D" id="3.90.420.10">
    <property type="entry name" value="Oxidoreductase, molybdopterin-binding domain"/>
    <property type="match status" value="1"/>
</dbReference>
<dbReference type="PANTHER" id="PTHR43032">
    <property type="entry name" value="PROTEIN-METHIONINE-SULFOXIDE REDUCTASE"/>
    <property type="match status" value="1"/>
</dbReference>
<keyword evidence="2" id="KW-0812">Transmembrane</keyword>
<keyword evidence="2" id="KW-0472">Membrane</keyword>
<organism evidence="4 5">
    <name type="scientific">Pseudonocardia sulfidoxydans NBRC 16205</name>
    <dbReference type="NCBI Taxonomy" id="1223511"/>
    <lineage>
        <taxon>Bacteria</taxon>
        <taxon>Bacillati</taxon>
        <taxon>Actinomycetota</taxon>
        <taxon>Actinomycetes</taxon>
        <taxon>Pseudonocardiales</taxon>
        <taxon>Pseudonocardiaceae</taxon>
        <taxon>Pseudonocardia</taxon>
    </lineage>
</organism>
<feature type="transmembrane region" description="Helical" evidence="2">
    <location>
        <begin position="28"/>
        <end position="52"/>
    </location>
</feature>
<dbReference type="SUPFAM" id="SSF56524">
    <property type="entry name" value="Oxidoreductase molybdopterin-binding domain"/>
    <property type="match status" value="1"/>
</dbReference>
<gene>
    <name evidence="4" type="ORF">PSU4_24270</name>
</gene>
<feature type="transmembrane region" description="Helical" evidence="2">
    <location>
        <begin position="128"/>
        <end position="150"/>
    </location>
</feature>
<feature type="transmembrane region" description="Helical" evidence="2">
    <location>
        <begin position="156"/>
        <end position="179"/>
    </location>
</feature>
<feature type="region of interest" description="Disordered" evidence="1">
    <location>
        <begin position="195"/>
        <end position="227"/>
    </location>
</feature>
<protein>
    <recommendedName>
        <fullName evidence="3">Oxidoreductase molybdopterin-binding domain-containing protein</fullName>
    </recommendedName>
</protein>
<dbReference type="InterPro" id="IPR000572">
    <property type="entry name" value="OxRdtase_Mopterin-bd_dom"/>
</dbReference>
<name>A0A511DGG4_9PSEU</name>
<dbReference type="PANTHER" id="PTHR43032:SF2">
    <property type="entry name" value="BLL0505 PROTEIN"/>
    <property type="match status" value="1"/>
</dbReference>